<evidence type="ECO:0000313" key="2">
    <source>
        <dbReference type="EMBL" id="RSL49704.1"/>
    </source>
</evidence>
<organism evidence="2 3">
    <name type="scientific">Fusarium duplospermum</name>
    <dbReference type="NCBI Taxonomy" id="1325734"/>
    <lineage>
        <taxon>Eukaryota</taxon>
        <taxon>Fungi</taxon>
        <taxon>Dikarya</taxon>
        <taxon>Ascomycota</taxon>
        <taxon>Pezizomycotina</taxon>
        <taxon>Sordariomycetes</taxon>
        <taxon>Hypocreomycetidae</taxon>
        <taxon>Hypocreales</taxon>
        <taxon>Nectriaceae</taxon>
        <taxon>Fusarium</taxon>
        <taxon>Fusarium solani species complex</taxon>
    </lineage>
</organism>
<name>A0A428P9K4_9HYPO</name>
<dbReference type="AlphaFoldDB" id="A0A428P9K4"/>
<dbReference type="PROSITE" id="PS50011">
    <property type="entry name" value="PROTEIN_KINASE_DOM"/>
    <property type="match status" value="1"/>
</dbReference>
<dbReference type="EMBL" id="NKCI01000175">
    <property type="protein sequence ID" value="RSL49704.1"/>
    <property type="molecule type" value="Genomic_DNA"/>
</dbReference>
<accession>A0A428P9K4</accession>
<dbReference type="InterPro" id="IPR000719">
    <property type="entry name" value="Prot_kinase_dom"/>
</dbReference>
<dbReference type="CDD" id="cd00180">
    <property type="entry name" value="PKc"/>
    <property type="match status" value="1"/>
</dbReference>
<sequence length="1094" mass="124624">MASQDDFLASTLEDKISDNMEHETDLYQRFFPESRWNGLWKPEEVEATLRKYRTDPAPDLVNFILNRAPKIFAILVDMRQPDLITRFQRQDFGQEKLPIQPASAQELLRGKSSISNFCDKQWSFIAPTFTKERFRYKFSKFHRLPYTTTGKKANPGASHYSKVKERSIHALAKDNPGNPRVAVKELLSSEPGPAEQEASVLEMVRGLPSDHMIKAIAYYQHGEKHYFMFPWAEHGNLWEFWTTGSGARLDKPYIIWVFRQLTGLADAIEKLHDRSQSRSCRHGDLKPENILCFRHGDNERDTETPAVRMVITDVGLARDHIERTQFRESTNTRVSTKRYAGPEMDVNPGGALSRRFDIWSMGCIFLELVLWILYGKEELVKCTKTLNSTFYKIIRDTSGRTTAEVNPIVQKWLSYILKDWRCSEGTALEKLVQLIINKLLVVNVQDSPRSSSSGTPLKSRTYAPGMRQDLEGILKGLETNRIKPLTDKWIYTPDDGFATAFFYNLPLTTRDRPVQKPQLCRRCRGLPLWSIQCHFTDSQTGLDTSAQETGCELCSLLSYCIRDRSYSPRDHVHFSRVGSYLTVDEGRGRPVVNLCTTPGSGIKSLQNVQTGFSRLPEAGSEAHFKVLREWIRSCNSTHHCVPKQLDFIPSRLLHISHVDSDHVQLVERDHRLNQPVKYAAMSHRWGSPDHHERFCTTTANIQGLKDGFKVSDLPKTFRDAASVARGLGLEYLWIDSVCIVQDDAEDWDIESKLMEQVFSSAYCTLAASCASGTNDGFLKARPVRRCIPMTFGEATYYACENIDDFGTHVDQSELNQRGWVMQERALSRRTIYFVENQSYWECGGGVRCETMTKMNNRKASFLGDANFPHSAEKYVKGLKIEFFQDLYVRYSKLALSFAFDRPIAIKGLENRLLSTFNTTGGYGVLDRYFHRSLLWKRGGDTLRRITNTRSEPVPSWSWMAYDGAIDYVSAPGGKVSWFNNIKSPFSQAPSESSHHEDEPLALKAPVRSIINDPPDESIFLDEPARALTQPMECIVLGSINPGSSGNLQRHWVILVQRISNDDGPGGGVYERVGVAVLEGRHIDFRDEAREIRIQ</sequence>
<reference evidence="2 3" key="1">
    <citation type="submission" date="2017-06" db="EMBL/GenBank/DDBJ databases">
        <title>Comparative genomic analysis of Ambrosia Fusariam Clade fungi.</title>
        <authorList>
            <person name="Stajich J.E."/>
            <person name="Carrillo J."/>
            <person name="Kijimoto T."/>
            <person name="Eskalen A."/>
            <person name="O'Donnell K."/>
            <person name="Kasson M."/>
        </authorList>
    </citation>
    <scope>NUCLEOTIDE SEQUENCE [LARGE SCALE GENOMIC DNA]</scope>
    <source>
        <strain evidence="2 3">NRRL62584</strain>
    </source>
</reference>
<evidence type="ECO:0000313" key="3">
    <source>
        <dbReference type="Proteomes" id="UP000288168"/>
    </source>
</evidence>
<dbReference type="Proteomes" id="UP000288168">
    <property type="component" value="Unassembled WGS sequence"/>
</dbReference>
<dbReference type="Gene3D" id="1.10.510.10">
    <property type="entry name" value="Transferase(Phosphotransferase) domain 1"/>
    <property type="match status" value="1"/>
</dbReference>
<dbReference type="Pfam" id="PF00069">
    <property type="entry name" value="Pkinase"/>
    <property type="match status" value="1"/>
</dbReference>
<dbReference type="PROSITE" id="PS00108">
    <property type="entry name" value="PROTEIN_KINASE_ST"/>
    <property type="match status" value="1"/>
</dbReference>
<comment type="caution">
    <text evidence="2">The sequence shown here is derived from an EMBL/GenBank/DDBJ whole genome shotgun (WGS) entry which is preliminary data.</text>
</comment>
<dbReference type="OrthoDB" id="5125733at2759"/>
<dbReference type="GO" id="GO:0005524">
    <property type="term" value="F:ATP binding"/>
    <property type="evidence" value="ECO:0007669"/>
    <property type="project" value="InterPro"/>
</dbReference>
<protein>
    <recommendedName>
        <fullName evidence="1">Protein kinase domain-containing protein</fullName>
    </recommendedName>
</protein>
<proteinExistence type="predicted"/>
<evidence type="ECO:0000259" key="1">
    <source>
        <dbReference type="PROSITE" id="PS50011"/>
    </source>
</evidence>
<dbReference type="SMART" id="SM00220">
    <property type="entry name" value="S_TKc"/>
    <property type="match status" value="1"/>
</dbReference>
<dbReference type="GO" id="GO:0004672">
    <property type="term" value="F:protein kinase activity"/>
    <property type="evidence" value="ECO:0007669"/>
    <property type="project" value="InterPro"/>
</dbReference>
<dbReference type="PANTHER" id="PTHR33112:SF10">
    <property type="entry name" value="TOL"/>
    <property type="match status" value="1"/>
</dbReference>
<dbReference type="InterPro" id="IPR011009">
    <property type="entry name" value="Kinase-like_dom_sf"/>
</dbReference>
<dbReference type="STRING" id="1325734.A0A428P9K4"/>
<dbReference type="InterPro" id="IPR008271">
    <property type="entry name" value="Ser/Thr_kinase_AS"/>
</dbReference>
<feature type="domain" description="Protein kinase" evidence="1">
    <location>
        <begin position="149"/>
        <end position="463"/>
    </location>
</feature>
<dbReference type="PANTHER" id="PTHR33112">
    <property type="entry name" value="DOMAIN PROTEIN, PUTATIVE-RELATED"/>
    <property type="match status" value="1"/>
</dbReference>
<keyword evidence="3" id="KW-1185">Reference proteome</keyword>
<dbReference type="SUPFAM" id="SSF56112">
    <property type="entry name" value="Protein kinase-like (PK-like)"/>
    <property type="match status" value="1"/>
</dbReference>
<gene>
    <name evidence="2" type="ORF">CEP54_012298</name>
</gene>
<dbReference type="Pfam" id="PF06985">
    <property type="entry name" value="HET"/>
    <property type="match status" value="1"/>
</dbReference>
<dbReference type="InterPro" id="IPR010730">
    <property type="entry name" value="HET"/>
</dbReference>